<feature type="compositionally biased region" description="Acidic residues" evidence="7">
    <location>
        <begin position="222"/>
        <end position="234"/>
    </location>
</feature>
<proteinExistence type="inferred from homology"/>
<dbReference type="Pfam" id="PF01873">
    <property type="entry name" value="eIF-5_eIF-2B"/>
    <property type="match status" value="1"/>
</dbReference>
<dbReference type="InterPro" id="IPR016190">
    <property type="entry name" value="Transl_init_fac_IF2/IF5_Zn-bd"/>
</dbReference>
<dbReference type="SMART" id="SM00653">
    <property type="entry name" value="eIF2B_5"/>
    <property type="match status" value="1"/>
</dbReference>
<feature type="region of interest" description="Disordered" evidence="7">
    <location>
        <begin position="147"/>
        <end position="237"/>
    </location>
</feature>
<evidence type="ECO:0000256" key="1">
    <source>
        <dbReference type="ARBA" id="ARBA00010397"/>
    </source>
</evidence>
<dbReference type="FunFam" id="3.30.30.170:FF:000002">
    <property type="entry name" value="Eukaryotic translation initiation factor 5"/>
    <property type="match status" value="1"/>
</dbReference>
<dbReference type="Proteomes" id="UP000026915">
    <property type="component" value="Chromosome 8"/>
</dbReference>
<evidence type="ECO:0000256" key="7">
    <source>
        <dbReference type="SAM" id="MobiDB-lite"/>
    </source>
</evidence>
<feature type="compositionally biased region" description="Basic residues" evidence="7">
    <location>
        <begin position="179"/>
        <end position="188"/>
    </location>
</feature>
<organism evidence="9 10">
    <name type="scientific">Theobroma cacao</name>
    <name type="common">Cacao</name>
    <name type="synonym">Cocoa</name>
    <dbReference type="NCBI Taxonomy" id="3641"/>
    <lineage>
        <taxon>Eukaryota</taxon>
        <taxon>Viridiplantae</taxon>
        <taxon>Streptophyta</taxon>
        <taxon>Embryophyta</taxon>
        <taxon>Tracheophyta</taxon>
        <taxon>Spermatophyta</taxon>
        <taxon>Magnoliopsida</taxon>
        <taxon>eudicotyledons</taxon>
        <taxon>Gunneridae</taxon>
        <taxon>Pentapetalae</taxon>
        <taxon>rosids</taxon>
        <taxon>malvids</taxon>
        <taxon>Malvales</taxon>
        <taxon>Malvaceae</taxon>
        <taxon>Byttnerioideae</taxon>
        <taxon>Theobroma</taxon>
    </lineage>
</organism>
<dbReference type="InterPro" id="IPR016024">
    <property type="entry name" value="ARM-type_fold"/>
</dbReference>
<dbReference type="EMBL" id="CM001886">
    <property type="protein sequence ID" value="EOY16143.1"/>
    <property type="molecule type" value="Genomic_DNA"/>
</dbReference>
<dbReference type="SUPFAM" id="SSF48371">
    <property type="entry name" value="ARM repeat"/>
    <property type="match status" value="1"/>
</dbReference>
<dbReference type="Gramene" id="EOY16144">
    <property type="protein sequence ID" value="EOY16144"/>
    <property type="gene ID" value="TCM_035003"/>
</dbReference>
<dbReference type="Gene3D" id="3.30.30.170">
    <property type="match status" value="1"/>
</dbReference>
<dbReference type="Gene3D" id="1.25.40.180">
    <property type="match status" value="1"/>
</dbReference>
<dbReference type="PANTHER" id="PTHR23001">
    <property type="entry name" value="EUKARYOTIC TRANSLATION INITIATION FACTOR"/>
    <property type="match status" value="1"/>
</dbReference>
<keyword evidence="5" id="KW-0342">GTP-binding</keyword>
<dbReference type="HOGENOM" id="CLU_026663_1_1_1"/>
<dbReference type="InterPro" id="IPR045196">
    <property type="entry name" value="IF2/IF5"/>
</dbReference>
<comment type="function">
    <text evidence="6">Catalyzes the hydrolysis of GTP bound to the 40S ribosomal initiation complex (40S.mRNA.Met-tRNA[F].eIF-2.GTP) with the subsequent joining of a 60S ribosomal subunit resulting in the release of eIF-2 and the guanine nucleotide. The subsequent joining of a 60S ribosomal subunit results in the formation of a functional 80S initiation complex (80S.mRNA.Met-tRNA[F]).</text>
</comment>
<keyword evidence="3" id="KW-0547">Nucleotide-binding</keyword>
<dbReference type="InterPro" id="IPR016189">
    <property type="entry name" value="Transl_init_fac_IF2/IF5_N"/>
</dbReference>
<evidence type="ECO:0000313" key="10">
    <source>
        <dbReference type="Proteomes" id="UP000026915"/>
    </source>
</evidence>
<dbReference type="STRING" id="3641.A0A061FGW1"/>
<dbReference type="OrthoDB" id="10250831at2759"/>
<dbReference type="SMR" id="A0A061FGW1"/>
<evidence type="ECO:0000256" key="3">
    <source>
        <dbReference type="ARBA" id="ARBA00022741"/>
    </source>
</evidence>
<evidence type="ECO:0000313" key="9">
    <source>
        <dbReference type="EMBL" id="EOY16143.1"/>
    </source>
</evidence>
<evidence type="ECO:0000256" key="5">
    <source>
        <dbReference type="ARBA" id="ARBA00023134"/>
    </source>
</evidence>
<dbReference type="GO" id="GO:0001732">
    <property type="term" value="P:formation of cytoplasmic translation initiation complex"/>
    <property type="evidence" value="ECO:0000318"/>
    <property type="project" value="GO_Central"/>
</dbReference>
<dbReference type="AlphaFoldDB" id="A0A061FGW1"/>
<comment type="similarity">
    <text evidence="1">Belongs to the eIF-2-beta/eIF-5 family.</text>
</comment>
<dbReference type="eggNOG" id="KOG2767">
    <property type="taxonomic scope" value="Eukaryota"/>
</dbReference>
<dbReference type="Gene3D" id="2.20.25.350">
    <property type="match status" value="1"/>
</dbReference>
<dbReference type="Gramene" id="EOY16143">
    <property type="protein sequence ID" value="EOY16143"/>
    <property type="gene ID" value="TCM_035003"/>
</dbReference>
<feature type="region of interest" description="Disordered" evidence="7">
    <location>
        <begin position="268"/>
        <end position="287"/>
    </location>
</feature>
<dbReference type="InterPro" id="IPR002735">
    <property type="entry name" value="Transl_init_fac_IF2/IF5_dom"/>
</dbReference>
<keyword evidence="4" id="KW-0648">Protein biosynthesis</keyword>
<dbReference type="CDD" id="cd11561">
    <property type="entry name" value="W2_eIF5"/>
    <property type="match status" value="1"/>
</dbReference>
<dbReference type="Gramene" id="Tc08v2_t009770.1">
    <property type="protein sequence ID" value="Tc08v2_p009770.1"/>
    <property type="gene ID" value="Tc08v2_g009770"/>
</dbReference>
<dbReference type="GO" id="GO:0005092">
    <property type="term" value="F:GDP-dissociation inhibitor activity"/>
    <property type="evidence" value="ECO:0000318"/>
    <property type="project" value="GO_Central"/>
</dbReference>
<keyword evidence="2 9" id="KW-0396">Initiation factor</keyword>
<dbReference type="Gramene" id="EOY16142">
    <property type="protein sequence ID" value="EOY16142"/>
    <property type="gene ID" value="TCM_035003"/>
</dbReference>
<evidence type="ECO:0000256" key="2">
    <source>
        <dbReference type="ARBA" id="ARBA00022540"/>
    </source>
</evidence>
<dbReference type="GO" id="GO:0005525">
    <property type="term" value="F:GTP binding"/>
    <property type="evidence" value="ECO:0007669"/>
    <property type="project" value="UniProtKB-KW"/>
</dbReference>
<feature type="domain" description="W2" evidence="8">
    <location>
        <begin position="280"/>
        <end position="442"/>
    </location>
</feature>
<dbReference type="KEGG" id="tcc:18592244"/>
<protein>
    <submittedName>
        <fullName evidence="9">Translation initiation factor IF2/IF5 isoform 1</fullName>
    </submittedName>
</protein>
<dbReference type="EMBL" id="CM001886">
    <property type="protein sequence ID" value="EOY16144.1"/>
    <property type="molecule type" value="Genomic_DNA"/>
</dbReference>
<evidence type="ECO:0000256" key="6">
    <source>
        <dbReference type="ARBA" id="ARBA00025032"/>
    </source>
</evidence>
<feature type="compositionally biased region" description="Low complexity" evidence="7">
    <location>
        <begin position="189"/>
        <end position="201"/>
    </location>
</feature>
<dbReference type="SUPFAM" id="SSF75689">
    <property type="entry name" value="Zinc-binding domain of translation initiation factor 2 beta"/>
    <property type="match status" value="1"/>
</dbReference>
<dbReference type="SMART" id="SM00515">
    <property type="entry name" value="eIF5C"/>
    <property type="match status" value="1"/>
</dbReference>
<evidence type="ECO:0000259" key="8">
    <source>
        <dbReference type="PROSITE" id="PS51363"/>
    </source>
</evidence>
<sequence length="442" mass="49026">MALQNIGAANSDDAFYRYKMPKMITKIEGRGNGIKTNVVNMVEIAKALARPASYTTKYFGCELGAQSKFDEKTGTSLVNGAHDTAKLAGLLENFIKKYVQCYGCGNPETEIIITKMQMITLKCAACGFVSDVDMRDKLTTFILKNPPEAKKSSKDKKAMRRAEKERLKEGEAADEELKKIKKESKKKGTSTTSKDAASKGAATKKKNKNSDEDHSPAHSQADENEQVASDDGDNDVQWQTDTSLEAARQRIQEQLSAVTADMVMLSTNEEKKKTARKSPEREGKVHENGVSAHEKLVHEIMEYLKKGSPATQLKSFLGSLSGTSQEVMDALFIALFHDVKKGLAKEVTKKKSYLAAAIQEEGWQMVLLHSIESFCGKASPEAAKEVALVLKVLYDNDILEEELIMEWYQKGVAGSNKSSQIWKNVKPFIEWLQNAESESEEE</sequence>
<dbReference type="GO" id="GO:0005829">
    <property type="term" value="C:cytosol"/>
    <property type="evidence" value="ECO:0000318"/>
    <property type="project" value="GO_Central"/>
</dbReference>
<dbReference type="Pfam" id="PF02020">
    <property type="entry name" value="W2"/>
    <property type="match status" value="1"/>
</dbReference>
<evidence type="ECO:0000256" key="4">
    <source>
        <dbReference type="ARBA" id="ARBA00022917"/>
    </source>
</evidence>
<dbReference type="GO" id="GO:0071074">
    <property type="term" value="F:eukaryotic initiation factor eIF2 binding"/>
    <property type="evidence" value="ECO:0000318"/>
    <property type="project" value="GO_Central"/>
</dbReference>
<dbReference type="EMBL" id="CM001886">
    <property type="protein sequence ID" value="EOY16142.1"/>
    <property type="molecule type" value="Genomic_DNA"/>
</dbReference>
<gene>
    <name evidence="9" type="ORF">TCM_035003</name>
</gene>
<dbReference type="InterPro" id="IPR003307">
    <property type="entry name" value="W2_domain"/>
</dbReference>
<keyword evidence="10" id="KW-1185">Reference proteome</keyword>
<accession>A0A061FGW1</accession>
<reference evidence="9 10" key="1">
    <citation type="journal article" date="2013" name="Genome Biol.">
        <title>The genome sequence of the most widely cultivated cacao type and its use to identify candidate genes regulating pod color.</title>
        <authorList>
            <person name="Motamayor J.C."/>
            <person name="Mockaitis K."/>
            <person name="Schmutz J."/>
            <person name="Haiminen N."/>
            <person name="Iii D.L."/>
            <person name="Cornejo O."/>
            <person name="Findley S.D."/>
            <person name="Zheng P."/>
            <person name="Utro F."/>
            <person name="Royaert S."/>
            <person name="Saski C."/>
            <person name="Jenkins J."/>
            <person name="Podicheti R."/>
            <person name="Zhao M."/>
            <person name="Scheffler B.E."/>
            <person name="Stack J.C."/>
            <person name="Feltus F.A."/>
            <person name="Mustiga G.M."/>
            <person name="Amores F."/>
            <person name="Phillips W."/>
            <person name="Marelli J.P."/>
            <person name="May G.D."/>
            <person name="Shapiro H."/>
            <person name="Ma J."/>
            <person name="Bustamante C.D."/>
            <person name="Schnell R.J."/>
            <person name="Main D."/>
            <person name="Gilbert D."/>
            <person name="Parida L."/>
            <person name="Kuhn D.N."/>
        </authorList>
    </citation>
    <scope>NUCLEOTIDE SEQUENCE [LARGE SCALE GENOMIC DNA]</scope>
    <source>
        <strain evidence="10">cv. Matina 1-6</strain>
    </source>
</reference>
<dbReference type="PROSITE" id="PS51363">
    <property type="entry name" value="W2"/>
    <property type="match status" value="1"/>
</dbReference>
<dbReference type="SUPFAM" id="SSF100966">
    <property type="entry name" value="Translation initiation factor 2 beta, aIF2beta, N-terminal domain"/>
    <property type="match status" value="1"/>
</dbReference>
<feature type="compositionally biased region" description="Basic and acidic residues" evidence="7">
    <location>
        <begin position="147"/>
        <end position="178"/>
    </location>
</feature>
<dbReference type="OMA" id="MLNLKCA"/>
<name>A0A061FGW1_THECC</name>
<dbReference type="FunFam" id="2.20.25.350:FF:000001">
    <property type="entry name" value="Eukaryotic translation initiation factor 5"/>
    <property type="match status" value="1"/>
</dbReference>
<dbReference type="PANTHER" id="PTHR23001:SF28">
    <property type="entry name" value="EUKARYOTIC TRANSLATION INITIATION FACTOR 5-2-RELATED"/>
    <property type="match status" value="1"/>
</dbReference>
<dbReference type="GO" id="GO:0003743">
    <property type="term" value="F:translation initiation factor activity"/>
    <property type="evidence" value="ECO:0000318"/>
    <property type="project" value="GO_Central"/>
</dbReference>